<reference evidence="2" key="1">
    <citation type="journal article" date="2020" name="Microb. Genom.">
        <title>Genetic diversity of clinical and environmental Mucorales isolates obtained from an investigation of mucormycosis cases among solid organ transplant recipients.</title>
        <authorList>
            <person name="Nguyen M.H."/>
            <person name="Kaul D."/>
            <person name="Muto C."/>
            <person name="Cheng S.J."/>
            <person name="Richter R.A."/>
            <person name="Bruno V.M."/>
            <person name="Liu G."/>
            <person name="Beyhan S."/>
            <person name="Sundermann A.J."/>
            <person name="Mounaud S."/>
            <person name="Pasculle A.W."/>
            <person name="Nierman W.C."/>
            <person name="Driscoll E."/>
            <person name="Cumbie R."/>
            <person name="Clancy C.J."/>
            <person name="Dupont C.L."/>
        </authorList>
    </citation>
    <scope>NUCLEOTIDE SEQUENCE</scope>
    <source>
        <strain evidence="2">GL11</strain>
    </source>
</reference>
<dbReference type="AlphaFoldDB" id="A0A9P6XED7"/>
<evidence type="ECO:0000313" key="2">
    <source>
        <dbReference type="EMBL" id="KAG1311877.1"/>
    </source>
</evidence>
<accession>A0A9P6XED7</accession>
<evidence type="ECO:0000313" key="3">
    <source>
        <dbReference type="Proteomes" id="UP000716291"/>
    </source>
</evidence>
<dbReference type="Proteomes" id="UP000716291">
    <property type="component" value="Unassembled WGS sequence"/>
</dbReference>
<proteinExistence type="predicted"/>
<comment type="caution">
    <text evidence="2">The sequence shown here is derived from an EMBL/GenBank/DDBJ whole genome shotgun (WGS) entry which is preliminary data.</text>
</comment>
<keyword evidence="3" id="KW-1185">Reference proteome</keyword>
<organism evidence="2 3">
    <name type="scientific">Rhizopus oryzae</name>
    <name type="common">Mucormycosis agent</name>
    <name type="synonym">Rhizopus arrhizus var. delemar</name>
    <dbReference type="NCBI Taxonomy" id="64495"/>
    <lineage>
        <taxon>Eukaryota</taxon>
        <taxon>Fungi</taxon>
        <taxon>Fungi incertae sedis</taxon>
        <taxon>Mucoromycota</taxon>
        <taxon>Mucoromycotina</taxon>
        <taxon>Mucoromycetes</taxon>
        <taxon>Mucorales</taxon>
        <taxon>Mucorineae</taxon>
        <taxon>Rhizopodaceae</taxon>
        <taxon>Rhizopus</taxon>
    </lineage>
</organism>
<evidence type="ECO:0000256" key="1">
    <source>
        <dbReference type="SAM" id="MobiDB-lite"/>
    </source>
</evidence>
<sequence>MGMTQILAKVFEYSHLFHEASFGSFNKWCSDRKLSFLNSKVERKGTINKKVSVLSLYALKEESIVIYPTPSKHPPSPNNAFTPLPKIAKPKRDNSQPSLTTTARQFSSPAELTGFKLIHVPVRHRLPLQQLRSNLRRLHMNTRRILDIHCSDRDLASFLIHIGHEADLRSQLIKFNITVCGDFDPLDPSIIRDPTLVSEPMDRKVHARKAFLHGICVALRRFRTPIYHTVANFFVQSGLIDLDNLASYNLAPPYTYGTGYP</sequence>
<gene>
    <name evidence="2" type="ORF">G6F64_003467</name>
</gene>
<protein>
    <submittedName>
        <fullName evidence="2">Uncharacterized protein</fullName>
    </submittedName>
</protein>
<dbReference type="EMBL" id="JAANQT010000339">
    <property type="protein sequence ID" value="KAG1311877.1"/>
    <property type="molecule type" value="Genomic_DNA"/>
</dbReference>
<feature type="compositionally biased region" description="Polar residues" evidence="1">
    <location>
        <begin position="95"/>
        <end position="104"/>
    </location>
</feature>
<feature type="region of interest" description="Disordered" evidence="1">
    <location>
        <begin position="69"/>
        <end position="104"/>
    </location>
</feature>
<name>A0A9P6XED7_RHIOR</name>